<sequence>MFSPKHPKLEVLIGPETTIKGELTSKGTVKIDGRFEGNLVADCIIIGEGGSVLGDVTAKALIVGGKLTGNARTSESVEVQPKGELCGDIVTTRLSVAEGGQFDGRSSMQKNNLEIEFKPVEA</sequence>
<comment type="similarity">
    <text evidence="1">Belongs to the bactofilin family.</text>
</comment>
<evidence type="ECO:0000313" key="2">
    <source>
        <dbReference type="EMBL" id="MBT0652727.1"/>
    </source>
</evidence>
<keyword evidence="3" id="KW-1185">Reference proteome</keyword>
<dbReference type="Pfam" id="PF04519">
    <property type="entry name" value="Bactofilin"/>
    <property type="match status" value="1"/>
</dbReference>
<dbReference type="PANTHER" id="PTHR35024:SF4">
    <property type="entry name" value="POLYMER-FORMING CYTOSKELETAL PROTEIN"/>
    <property type="match status" value="1"/>
</dbReference>
<dbReference type="Proteomes" id="UP000756860">
    <property type="component" value="Unassembled WGS sequence"/>
</dbReference>
<evidence type="ECO:0000256" key="1">
    <source>
        <dbReference type="ARBA" id="ARBA00044755"/>
    </source>
</evidence>
<protein>
    <submittedName>
        <fullName evidence="2">Polymer-forming cytoskeletal protein</fullName>
    </submittedName>
</protein>
<dbReference type="PANTHER" id="PTHR35024">
    <property type="entry name" value="HYPOTHETICAL CYTOSOLIC PROTEIN"/>
    <property type="match status" value="1"/>
</dbReference>
<accession>A0ABS5SDL2</accession>
<gene>
    <name evidence="2" type="ORF">KI810_06645</name>
</gene>
<reference evidence="2 3" key="1">
    <citation type="submission" date="2021-05" db="EMBL/GenBank/DDBJ databases">
        <title>The draft genome of Geobacter luticola JCM 17780.</title>
        <authorList>
            <person name="Xu Z."/>
            <person name="Masuda Y."/>
            <person name="Itoh H."/>
            <person name="Senoo K."/>
        </authorList>
    </citation>
    <scope>NUCLEOTIDE SEQUENCE [LARGE SCALE GENOMIC DNA]</scope>
    <source>
        <strain evidence="2 3">JCM 17780</strain>
    </source>
</reference>
<comment type="caution">
    <text evidence="2">The sequence shown here is derived from an EMBL/GenBank/DDBJ whole genome shotgun (WGS) entry which is preliminary data.</text>
</comment>
<evidence type="ECO:0000313" key="3">
    <source>
        <dbReference type="Proteomes" id="UP000756860"/>
    </source>
</evidence>
<dbReference type="RefSeq" id="WP_214174646.1">
    <property type="nucleotide sequence ID" value="NZ_JAHCVK010000001.1"/>
</dbReference>
<dbReference type="InterPro" id="IPR007607">
    <property type="entry name" value="BacA/B"/>
</dbReference>
<organism evidence="2 3">
    <name type="scientific">Geomobilimonas luticola</name>
    <dbReference type="NCBI Taxonomy" id="1114878"/>
    <lineage>
        <taxon>Bacteria</taxon>
        <taxon>Pseudomonadati</taxon>
        <taxon>Thermodesulfobacteriota</taxon>
        <taxon>Desulfuromonadia</taxon>
        <taxon>Geobacterales</taxon>
        <taxon>Geobacteraceae</taxon>
        <taxon>Geomobilimonas</taxon>
    </lineage>
</organism>
<name>A0ABS5SDL2_9BACT</name>
<dbReference type="EMBL" id="JAHCVK010000001">
    <property type="protein sequence ID" value="MBT0652727.1"/>
    <property type="molecule type" value="Genomic_DNA"/>
</dbReference>
<proteinExistence type="inferred from homology"/>